<evidence type="ECO:0000313" key="2">
    <source>
        <dbReference type="EMBL" id="VEL33545.1"/>
    </source>
</evidence>
<dbReference type="Pfam" id="PF17820">
    <property type="entry name" value="PDZ_6"/>
    <property type="match status" value="1"/>
</dbReference>
<dbReference type="CDD" id="cd00136">
    <property type="entry name" value="PDZ_canonical"/>
    <property type="match status" value="1"/>
</dbReference>
<accession>A0A448XCS1</accession>
<protein>
    <recommendedName>
        <fullName evidence="1">PDZ domain-containing protein</fullName>
    </recommendedName>
</protein>
<dbReference type="InterPro" id="IPR041489">
    <property type="entry name" value="PDZ_6"/>
</dbReference>
<name>A0A448XCS1_9PLAT</name>
<dbReference type="SUPFAM" id="SSF50156">
    <property type="entry name" value="PDZ domain-like"/>
    <property type="match status" value="1"/>
</dbReference>
<dbReference type="PROSITE" id="PS50106">
    <property type="entry name" value="PDZ"/>
    <property type="match status" value="1"/>
</dbReference>
<keyword evidence="3" id="KW-1185">Reference proteome</keyword>
<organism evidence="2 3">
    <name type="scientific">Protopolystoma xenopodis</name>
    <dbReference type="NCBI Taxonomy" id="117903"/>
    <lineage>
        <taxon>Eukaryota</taxon>
        <taxon>Metazoa</taxon>
        <taxon>Spiralia</taxon>
        <taxon>Lophotrochozoa</taxon>
        <taxon>Platyhelminthes</taxon>
        <taxon>Monogenea</taxon>
        <taxon>Polyopisthocotylea</taxon>
        <taxon>Polystomatidea</taxon>
        <taxon>Polystomatidae</taxon>
        <taxon>Protopolystoma</taxon>
    </lineage>
</organism>
<dbReference type="InterPro" id="IPR001478">
    <property type="entry name" value="PDZ"/>
</dbReference>
<comment type="caution">
    <text evidence="2">The sequence shown here is derived from an EMBL/GenBank/DDBJ whole genome shotgun (WGS) entry which is preliminary data.</text>
</comment>
<feature type="domain" description="PDZ" evidence="1">
    <location>
        <begin position="1"/>
        <end position="49"/>
    </location>
</feature>
<dbReference type="Gene3D" id="2.30.42.10">
    <property type="match status" value="1"/>
</dbReference>
<sequence length="177" mass="18453">MPTAFVQISAVNPGGPACLSGRVFPGDLLLGVDGISTIGVSHSKVVRLIGAEAANSPSNLSDDSTCAKLHETNTVSLSRPVGLQLKNPSSTAAAVLSSSYSSTSSPSISLPSSASLGQTNSPTKETICLLLRHRWFPSAQAKSAGEIGVHSEGEHNPQISGEFNLVDRNFPRYSDFM</sequence>
<evidence type="ECO:0000313" key="3">
    <source>
        <dbReference type="Proteomes" id="UP000784294"/>
    </source>
</evidence>
<evidence type="ECO:0000259" key="1">
    <source>
        <dbReference type="PROSITE" id="PS50106"/>
    </source>
</evidence>
<gene>
    <name evidence="2" type="ORF">PXEA_LOCUS26985</name>
</gene>
<dbReference type="Proteomes" id="UP000784294">
    <property type="component" value="Unassembled WGS sequence"/>
</dbReference>
<dbReference type="OrthoDB" id="6022711at2759"/>
<dbReference type="AlphaFoldDB" id="A0A448XCS1"/>
<proteinExistence type="predicted"/>
<reference evidence="2" key="1">
    <citation type="submission" date="2018-11" db="EMBL/GenBank/DDBJ databases">
        <authorList>
            <consortium name="Pathogen Informatics"/>
        </authorList>
    </citation>
    <scope>NUCLEOTIDE SEQUENCE</scope>
</reference>
<dbReference type="EMBL" id="CAAALY010245976">
    <property type="protein sequence ID" value="VEL33545.1"/>
    <property type="molecule type" value="Genomic_DNA"/>
</dbReference>
<dbReference type="InterPro" id="IPR036034">
    <property type="entry name" value="PDZ_sf"/>
</dbReference>